<protein>
    <submittedName>
        <fullName evidence="3">Indoleamine 2,3-dioxygenase</fullName>
    </submittedName>
</protein>
<dbReference type="InterPro" id="IPR037217">
    <property type="entry name" value="Trp/Indoleamine_2_3_dOase-like"/>
</dbReference>
<dbReference type="GO" id="GO:0020037">
    <property type="term" value="F:heme binding"/>
    <property type="evidence" value="ECO:0007669"/>
    <property type="project" value="InterPro"/>
</dbReference>
<dbReference type="Proteomes" id="UP001204953">
    <property type="component" value="Unassembled WGS sequence"/>
</dbReference>
<comment type="caution">
    <text evidence="3">The sequence shown here is derived from an EMBL/GenBank/DDBJ whole genome shotgun (WGS) entry which is preliminary data.</text>
</comment>
<evidence type="ECO:0000313" key="3">
    <source>
        <dbReference type="EMBL" id="MCP2730885.1"/>
    </source>
</evidence>
<keyword evidence="2" id="KW-0408">Iron</keyword>
<dbReference type="Gene3D" id="1.20.58.480">
    <property type="match status" value="1"/>
</dbReference>
<dbReference type="AlphaFoldDB" id="A0AAE3GUD5"/>
<dbReference type="InterPro" id="IPR000898">
    <property type="entry name" value="Indolamine_dOase"/>
</dbReference>
<gene>
    <name evidence="3" type="ORF">NJ959_20875</name>
</gene>
<dbReference type="GO" id="GO:0019441">
    <property type="term" value="P:L-tryptophan catabolic process to kynurenine"/>
    <property type="evidence" value="ECO:0007669"/>
    <property type="project" value="InterPro"/>
</dbReference>
<dbReference type="PANTHER" id="PTHR28657:SF5">
    <property type="entry name" value="INDOLEAMINE 2,3-DIOXYGENASE"/>
    <property type="match status" value="1"/>
</dbReference>
<evidence type="ECO:0000256" key="2">
    <source>
        <dbReference type="ARBA" id="ARBA00023004"/>
    </source>
</evidence>
<proteinExistence type="predicted"/>
<name>A0AAE3GUD5_9CYAN</name>
<organism evidence="3 4">
    <name type="scientific">Limnofasciculus baicalensis BBK-W-15</name>
    <dbReference type="NCBI Taxonomy" id="2699891"/>
    <lineage>
        <taxon>Bacteria</taxon>
        <taxon>Bacillati</taxon>
        <taxon>Cyanobacteriota</taxon>
        <taxon>Cyanophyceae</taxon>
        <taxon>Coleofasciculales</taxon>
        <taxon>Coleofasciculaceae</taxon>
        <taxon>Limnofasciculus</taxon>
        <taxon>Limnofasciculus baicalensis</taxon>
    </lineage>
</organism>
<dbReference type="GO" id="GO:0046872">
    <property type="term" value="F:metal ion binding"/>
    <property type="evidence" value="ECO:0007669"/>
    <property type="project" value="UniProtKB-KW"/>
</dbReference>
<dbReference type="GO" id="GO:0033754">
    <property type="term" value="F:indoleamine 2,3-dioxygenase activity"/>
    <property type="evidence" value="ECO:0007669"/>
    <property type="project" value="TreeGrafter"/>
</dbReference>
<dbReference type="Pfam" id="PF01231">
    <property type="entry name" value="IDO"/>
    <property type="match status" value="1"/>
</dbReference>
<dbReference type="GO" id="GO:0005737">
    <property type="term" value="C:cytoplasm"/>
    <property type="evidence" value="ECO:0007669"/>
    <property type="project" value="TreeGrafter"/>
</dbReference>
<sequence length="375" mass="42506">MIDLHTYEIDPVRGFLPSEDPLTELPPAFAAWEEMSAQIPALLTAGKVRQILGKMEIIDPAPLEGKRQLYRAFLLLSVMANAYIMGEAEQASILPRNLAMPLWDVAQKVGLPPVFTYFSMMLYNWFRIDKSEPIDLDNLAISRSYQGSQDEHWFYLDMVVIEAKGGPALKAMVEAQSAIAKDDPVAVEQNLRCIIAAQEKMLATLKRLPEKCDPYIFYNRLRPILDAWKDPGIIYEGVSDQPQMWIAASAAQCALFHALDIALGIAHQDRGGEFLRRMRDYMPPGHRQFLAVLEAGPSLREYILTKKQDYLVLKELYNQSIELLDTFRKKHLEISVSYVVKQARKKETSVSGTSGTNVTRFLGQVRRETSELVIQ</sequence>
<evidence type="ECO:0000313" key="4">
    <source>
        <dbReference type="Proteomes" id="UP001204953"/>
    </source>
</evidence>
<keyword evidence="1" id="KW-0479">Metal-binding</keyword>
<dbReference type="PANTHER" id="PTHR28657">
    <property type="entry name" value="INDOLEAMINE 2,3-DIOXYGENASE"/>
    <property type="match status" value="1"/>
</dbReference>
<evidence type="ECO:0000256" key="1">
    <source>
        <dbReference type="ARBA" id="ARBA00022723"/>
    </source>
</evidence>
<keyword evidence="4" id="KW-1185">Reference proteome</keyword>
<dbReference type="SUPFAM" id="SSF140959">
    <property type="entry name" value="Indolic compounds 2,3-dioxygenase-like"/>
    <property type="match status" value="1"/>
</dbReference>
<dbReference type="EMBL" id="JAMZMM010000252">
    <property type="protein sequence ID" value="MCP2730885.1"/>
    <property type="molecule type" value="Genomic_DNA"/>
</dbReference>
<reference evidence="3" key="1">
    <citation type="submission" date="2022-06" db="EMBL/GenBank/DDBJ databases">
        <title>New cyanobacteria of genus Symplocastrum in benthos of Lake Baikal.</title>
        <authorList>
            <person name="Sorokovikova E."/>
            <person name="Tikhonova I."/>
            <person name="Krasnopeev A."/>
            <person name="Evseev P."/>
            <person name="Gladkikh A."/>
            <person name="Belykh O."/>
        </authorList>
    </citation>
    <scope>NUCLEOTIDE SEQUENCE</scope>
    <source>
        <strain evidence="3">BBK-W-15</strain>
    </source>
</reference>
<accession>A0AAE3GUD5</accession>
<dbReference type="RefSeq" id="WP_254013635.1">
    <property type="nucleotide sequence ID" value="NZ_JAMZMM010000252.1"/>
</dbReference>